<dbReference type="InterPro" id="IPR000212">
    <property type="entry name" value="DNA_helicase_UvrD/REP"/>
</dbReference>
<protein>
    <recommendedName>
        <fullName evidence="11">ATP-dependent DNA helicase Rep</fullName>
        <ecNumber evidence="11">5.6.2.4</ecNumber>
    </recommendedName>
    <alternativeName>
        <fullName evidence="11">DNA 3'-5' helicase Rep</fullName>
    </alternativeName>
</protein>
<evidence type="ECO:0000256" key="12">
    <source>
        <dbReference type="PROSITE-ProRule" id="PRU00560"/>
    </source>
</evidence>
<dbReference type="HAMAP" id="MF_01920">
    <property type="entry name" value="Helicase_Rep"/>
    <property type="match status" value="1"/>
</dbReference>
<dbReference type="InterPro" id="IPR014016">
    <property type="entry name" value="UvrD-like_ATP-bd"/>
</dbReference>
<dbReference type="InterPro" id="IPR027417">
    <property type="entry name" value="P-loop_NTPase"/>
</dbReference>
<evidence type="ECO:0000256" key="8">
    <source>
        <dbReference type="ARBA" id="ARBA00023235"/>
    </source>
</evidence>
<dbReference type="PANTHER" id="PTHR11070:SF64">
    <property type="entry name" value="ATP-DEPENDENT DNA HELICASE REP"/>
    <property type="match status" value="1"/>
</dbReference>
<dbReference type="GO" id="GO:0000725">
    <property type="term" value="P:recombinational repair"/>
    <property type="evidence" value="ECO:0007669"/>
    <property type="project" value="TreeGrafter"/>
</dbReference>
<dbReference type="InterPro" id="IPR005752">
    <property type="entry name" value="Helicase_Rep"/>
</dbReference>
<evidence type="ECO:0000259" key="13">
    <source>
        <dbReference type="PROSITE" id="PS51198"/>
    </source>
</evidence>
<feature type="domain" description="UvrD-like helicase C-terminal" evidence="14">
    <location>
        <begin position="278"/>
        <end position="558"/>
    </location>
</feature>
<organism evidence="15 16">
    <name type="scientific">Conchiformibius steedae</name>
    <dbReference type="NCBI Taxonomy" id="153493"/>
    <lineage>
        <taxon>Bacteria</taxon>
        <taxon>Pseudomonadati</taxon>
        <taxon>Pseudomonadota</taxon>
        <taxon>Betaproteobacteria</taxon>
        <taxon>Neisseriales</taxon>
        <taxon>Neisseriaceae</taxon>
        <taxon>Conchiformibius</taxon>
    </lineage>
</organism>
<keyword evidence="6 11" id="KW-0067">ATP-binding</keyword>
<gene>
    <name evidence="11" type="primary">rep</name>
    <name evidence="15" type="ORF">EII21_00820</name>
</gene>
<keyword evidence="3 11" id="KW-0547">Nucleotide-binding</keyword>
<comment type="catalytic activity">
    <reaction evidence="9 11">
        <text>Couples ATP hydrolysis with the unwinding of duplex DNA by translocating in the 3'-5' direction.</text>
        <dbReference type="EC" id="5.6.2.4"/>
    </reaction>
</comment>
<dbReference type="GO" id="GO:0003697">
    <property type="term" value="F:single-stranded DNA binding"/>
    <property type="evidence" value="ECO:0007669"/>
    <property type="project" value="UniProtKB-UniRule"/>
</dbReference>
<evidence type="ECO:0000256" key="10">
    <source>
        <dbReference type="ARBA" id="ARBA00048988"/>
    </source>
</evidence>
<feature type="domain" description="UvrD-like helicase ATP-binding" evidence="13">
    <location>
        <begin position="1"/>
        <end position="277"/>
    </location>
</feature>
<keyword evidence="5 11" id="KW-0347">Helicase</keyword>
<dbReference type="GO" id="GO:0016887">
    <property type="term" value="F:ATP hydrolysis activity"/>
    <property type="evidence" value="ECO:0007669"/>
    <property type="project" value="RHEA"/>
</dbReference>
<dbReference type="InterPro" id="IPR014017">
    <property type="entry name" value="DNA_helicase_UvrD-like_C"/>
</dbReference>
<keyword evidence="7 11" id="KW-0238">DNA-binding</keyword>
<comment type="function">
    <text evidence="11">Rep helicase is a single-stranded DNA-dependent ATPase involved in DNA replication; it can initiate unwinding at a nick in the DNA. It binds to the single-stranded DNA and acts in a progressive fashion along the DNA in the 3' to 5' direction.</text>
</comment>
<dbReference type="AlphaFoldDB" id="A0A3P2A7Y8"/>
<dbReference type="PROSITE" id="PS51217">
    <property type="entry name" value="UVRD_HELICASE_CTER"/>
    <property type="match status" value="1"/>
</dbReference>
<evidence type="ECO:0000256" key="5">
    <source>
        <dbReference type="ARBA" id="ARBA00022806"/>
    </source>
</evidence>
<dbReference type="SUPFAM" id="SSF52540">
    <property type="entry name" value="P-loop containing nucleoside triphosphate hydrolases"/>
    <property type="match status" value="1"/>
</dbReference>
<evidence type="ECO:0000313" key="15">
    <source>
        <dbReference type="EMBL" id="RRD91602.1"/>
    </source>
</evidence>
<keyword evidence="4 11" id="KW-0378">Hydrolase</keyword>
<dbReference type="Gene3D" id="3.40.50.300">
    <property type="entry name" value="P-loop containing nucleotide triphosphate hydrolases"/>
    <property type="match status" value="2"/>
</dbReference>
<name>A0A3P2A7Y8_9NEIS</name>
<dbReference type="GO" id="GO:0043138">
    <property type="term" value="F:3'-5' DNA helicase activity"/>
    <property type="evidence" value="ECO:0007669"/>
    <property type="project" value="UniProtKB-UniRule"/>
</dbReference>
<dbReference type="EMBL" id="RQYC01000001">
    <property type="protein sequence ID" value="RRD91602.1"/>
    <property type="molecule type" value="Genomic_DNA"/>
</dbReference>
<evidence type="ECO:0000256" key="1">
    <source>
        <dbReference type="ARBA" id="ARBA00009922"/>
    </source>
</evidence>
<feature type="binding site" evidence="12">
    <location>
        <begin position="22"/>
        <end position="29"/>
    </location>
    <ligand>
        <name>ATP</name>
        <dbReference type="ChEBI" id="CHEBI:30616"/>
    </ligand>
</feature>
<evidence type="ECO:0000256" key="11">
    <source>
        <dbReference type="HAMAP-Rule" id="MF_01920"/>
    </source>
</evidence>
<comment type="similarity">
    <text evidence="1 11">Belongs to the helicase family. UvrD subfamily.</text>
</comment>
<dbReference type="GO" id="GO:0006260">
    <property type="term" value="P:DNA replication"/>
    <property type="evidence" value="ECO:0007669"/>
    <property type="project" value="UniProtKB-UniRule"/>
</dbReference>
<evidence type="ECO:0000256" key="3">
    <source>
        <dbReference type="ARBA" id="ARBA00022741"/>
    </source>
</evidence>
<dbReference type="STRING" id="1121352.GCA_000620925_00505"/>
<dbReference type="PROSITE" id="PS51198">
    <property type="entry name" value="UVRD_HELICASE_ATP_BIND"/>
    <property type="match status" value="1"/>
</dbReference>
<dbReference type="Proteomes" id="UP000269923">
    <property type="component" value="Unassembled WGS sequence"/>
</dbReference>
<evidence type="ECO:0000256" key="6">
    <source>
        <dbReference type="ARBA" id="ARBA00022840"/>
    </source>
</evidence>
<dbReference type="GO" id="GO:0005524">
    <property type="term" value="F:ATP binding"/>
    <property type="evidence" value="ECO:0007669"/>
    <property type="project" value="UniProtKB-UniRule"/>
</dbReference>
<dbReference type="Pfam" id="PF13361">
    <property type="entry name" value="UvrD_C"/>
    <property type="match status" value="1"/>
</dbReference>
<dbReference type="Gene3D" id="1.10.486.10">
    <property type="entry name" value="PCRA, domain 4"/>
    <property type="match status" value="1"/>
</dbReference>
<comment type="subunit">
    <text evidence="11">Homodimer.</text>
</comment>
<dbReference type="EC" id="5.6.2.4" evidence="11"/>
<evidence type="ECO:0000259" key="14">
    <source>
        <dbReference type="PROSITE" id="PS51217"/>
    </source>
</evidence>
<evidence type="ECO:0000313" key="16">
    <source>
        <dbReference type="Proteomes" id="UP000269923"/>
    </source>
</evidence>
<reference evidence="15 16" key="1">
    <citation type="submission" date="2018-11" db="EMBL/GenBank/DDBJ databases">
        <title>Genomes From Bacteria Associated with the Canine Oral Cavity: a Test Case for Automated Genome-Based Taxonomic Assignment.</title>
        <authorList>
            <person name="Coil D.A."/>
            <person name="Jospin G."/>
            <person name="Darling A.E."/>
            <person name="Wallis C."/>
            <person name="Davis I.J."/>
            <person name="Harris S."/>
            <person name="Eisen J.A."/>
            <person name="Holcombe L.J."/>
            <person name="O'Flynn C."/>
        </authorList>
    </citation>
    <scope>NUCLEOTIDE SEQUENCE [LARGE SCALE GENOMIC DNA]</scope>
    <source>
        <strain evidence="15 16">COT-280</strain>
    </source>
</reference>
<evidence type="ECO:0000256" key="4">
    <source>
        <dbReference type="ARBA" id="ARBA00022801"/>
    </source>
</evidence>
<proteinExistence type="inferred from homology"/>
<keyword evidence="16" id="KW-1185">Reference proteome</keyword>
<comment type="caution">
    <text evidence="15">The sequence shown here is derived from an EMBL/GenBank/DDBJ whole genome shotgun (WGS) entry which is preliminary data.</text>
</comment>
<keyword evidence="8 11" id="KW-0413">Isomerase</keyword>
<evidence type="ECO:0000256" key="2">
    <source>
        <dbReference type="ARBA" id="ARBA00022705"/>
    </source>
</evidence>
<dbReference type="CDD" id="cd18807">
    <property type="entry name" value="SF1_C_UvrD"/>
    <property type="match status" value="1"/>
</dbReference>
<comment type="catalytic activity">
    <reaction evidence="10 11">
        <text>ATP + H2O = ADP + phosphate + H(+)</text>
        <dbReference type="Rhea" id="RHEA:13065"/>
        <dbReference type="ChEBI" id="CHEBI:15377"/>
        <dbReference type="ChEBI" id="CHEBI:15378"/>
        <dbReference type="ChEBI" id="CHEBI:30616"/>
        <dbReference type="ChEBI" id="CHEBI:43474"/>
        <dbReference type="ChEBI" id="CHEBI:456216"/>
        <dbReference type="EC" id="5.6.2.4"/>
    </reaction>
</comment>
<dbReference type="CDD" id="cd17932">
    <property type="entry name" value="DEXQc_UvrD"/>
    <property type="match status" value="1"/>
</dbReference>
<dbReference type="Pfam" id="PF00580">
    <property type="entry name" value="UvrD-helicase"/>
    <property type="match status" value="1"/>
</dbReference>
<keyword evidence="2 11" id="KW-0235">DNA replication</keyword>
<sequence length="672" mass="75752">MMLNPQQREAVHYLGGPLFVLAGAGSGKTRVITEKIAYLLTQAGYAPHSVAAITFTNKAAAEMRERINALLGAQQTKGLTVSTFHAFGMRLLREEAAHLGYQKDFSVFDASDSGKIIAELLEDNKRDSIFRTQQQISLWKNALLSPEQAALAARDDWQAQTAQIYVEYQDTLCRYQAVDFDDLIVLPTLLLKQNNDLRLKWQRRLRYLLVDECQDTNTCQYLLMRLLCGAEGRFTVVGDDDQSIYAWRGADMENLKRLQQDYPQLKIIKLEQNYRSSARILRVANGLIANNPKLFAKTLWSQLGEGDAVRVVACQNEEHEADYVARQIVLYKLTRGEKGRYADCAVLYRSNHQARLFEEALRAARIPYRVSGGQSFFDKTEIKDILAYLRLLANPNDNPAFLRAATTPKCGIGATTLGKLNLYAAQHQVSLLTAAQQFETSMADAPVKSREAVARFAKLMARYRQRAENEAAGDVIHALLADIGYHDYLIQHAETSRAAESRWRNVGDLADWLARKGAEDDKNLIELAQTIALMTLLEGKNEEETDAVRLSTLHASKGLEYENVFLAGCEEGLFPHADSIDEGRIDEERRLMYVGITRAKQQLTLLHCIKRKYRGEWSFPEPSRFIGELPQHELQIFGRKGSEPVISKAEGRARLGGMLAFLNQKIADKQSK</sequence>
<feature type="binding site" evidence="11">
    <location>
        <position position="275"/>
    </location>
    <ligand>
        <name>ATP</name>
        <dbReference type="ChEBI" id="CHEBI:30616"/>
    </ligand>
</feature>
<dbReference type="InterPro" id="IPR013986">
    <property type="entry name" value="DExx_box_DNA_helicase_dom_sf"/>
</dbReference>
<evidence type="ECO:0000256" key="9">
    <source>
        <dbReference type="ARBA" id="ARBA00034617"/>
    </source>
</evidence>
<dbReference type="PANTHER" id="PTHR11070">
    <property type="entry name" value="UVRD / RECB / PCRA DNA HELICASE FAMILY MEMBER"/>
    <property type="match status" value="1"/>
</dbReference>
<evidence type="ECO:0000256" key="7">
    <source>
        <dbReference type="ARBA" id="ARBA00023125"/>
    </source>
</evidence>
<dbReference type="Gene3D" id="1.10.10.160">
    <property type="match status" value="1"/>
</dbReference>
<accession>A0A3P2A7Y8</accession>
<dbReference type="OrthoDB" id="5905204at2"/>
<dbReference type="GO" id="GO:0005829">
    <property type="term" value="C:cytosol"/>
    <property type="evidence" value="ECO:0007669"/>
    <property type="project" value="TreeGrafter"/>
</dbReference>